<feature type="transmembrane region" description="Helical" evidence="3">
    <location>
        <begin position="292"/>
        <end position="313"/>
    </location>
</feature>
<evidence type="ECO:0000256" key="2">
    <source>
        <dbReference type="ARBA" id="ARBA00023136"/>
    </source>
</evidence>
<dbReference type="EMBL" id="JAPQES010000002">
    <property type="protein sequence ID" value="MCY6370722.1"/>
    <property type="molecule type" value="Genomic_DNA"/>
</dbReference>
<proteinExistence type="inferred from homology"/>
<protein>
    <submittedName>
        <fullName evidence="4">Spore germination protein</fullName>
    </submittedName>
</protein>
<sequence length="491" mass="55501">MESTILSNDLEKNITLISSNAPANFNFKTRELILKDNIKCIIIYIEGLSKKEDIESCIISPLLSKIDCDINALLSPASYIGKRYITINDIELSSDVNVISKNLKKGKSIILIEHDNTAIICNTSQSNFKKFAESKIEENIRGEKSAFVNNLHINVSLIQEKLKNNNLKIELYTFGEENNCEASLIYLENTIDPDVLNKIKSKLQTVKTSYVPDTGYLMQFIEKRPLSIFPQSKLTEKPDKVVSDIIQGKAAIFVNGCAYAIVLPVVFVEFFQAFEDYSNRLILANFDRFIRFLALLIILTASPIYLVLIKYYASLIPLNLIKIIIISRKNIPLPPFLEILSMELLIEFLREGGLRLPSTIGQTLSIIGGIIIGDAAIKSGIVSPTTLVVTALTVISTFLIPNYEMSLSIRLLRFYILILAQFFGFFGIFIGLFSIFAHLINLDSFGIPYFSPFAPMRFKDLKDSTVRYSLKDTNRIPISFIRRKIKNKKNE</sequence>
<keyword evidence="5" id="KW-1185">Reference proteome</keyword>
<evidence type="ECO:0000313" key="4">
    <source>
        <dbReference type="EMBL" id="MCY6370722.1"/>
    </source>
</evidence>
<name>A0ABT4CNX0_9CLOT</name>
<feature type="transmembrane region" description="Helical" evidence="3">
    <location>
        <begin position="412"/>
        <end position="440"/>
    </location>
</feature>
<keyword evidence="3" id="KW-0812">Transmembrane</keyword>
<organism evidence="4 5">
    <name type="scientific">Clostridium ganghwense</name>
    <dbReference type="NCBI Taxonomy" id="312089"/>
    <lineage>
        <taxon>Bacteria</taxon>
        <taxon>Bacillati</taxon>
        <taxon>Bacillota</taxon>
        <taxon>Clostridia</taxon>
        <taxon>Eubacteriales</taxon>
        <taxon>Clostridiaceae</taxon>
        <taxon>Clostridium</taxon>
    </lineage>
</organism>
<dbReference type="Pfam" id="PF03323">
    <property type="entry name" value="GerA"/>
    <property type="match status" value="1"/>
</dbReference>
<dbReference type="RefSeq" id="WP_268049544.1">
    <property type="nucleotide sequence ID" value="NZ_JAPQES010000002.1"/>
</dbReference>
<dbReference type="PANTHER" id="PTHR22550:SF16">
    <property type="entry name" value="SPORE GERMINATION PROTEIN"/>
    <property type="match status" value="1"/>
</dbReference>
<keyword evidence="3" id="KW-1133">Transmembrane helix</keyword>
<comment type="caution">
    <text evidence="4">The sequence shown here is derived from an EMBL/GenBank/DDBJ whole genome shotgun (WGS) entry which is preliminary data.</text>
</comment>
<dbReference type="PIRSF" id="PIRSF005690">
    <property type="entry name" value="GerBA"/>
    <property type="match status" value="1"/>
</dbReference>
<keyword evidence="2 3" id="KW-0472">Membrane</keyword>
<evidence type="ECO:0000256" key="1">
    <source>
        <dbReference type="ARBA" id="ARBA00005278"/>
    </source>
</evidence>
<reference evidence="4" key="1">
    <citation type="submission" date="2022-12" db="EMBL/GenBank/DDBJ databases">
        <authorList>
            <person name="Wang J."/>
        </authorList>
    </citation>
    <scope>NUCLEOTIDE SEQUENCE</scope>
    <source>
        <strain evidence="4">HY-42-06</strain>
    </source>
</reference>
<accession>A0ABT4CNX0</accession>
<feature type="transmembrane region" description="Helical" evidence="3">
    <location>
        <begin position="381"/>
        <end position="400"/>
    </location>
</feature>
<gene>
    <name evidence="4" type="ORF">OXH55_08770</name>
</gene>
<evidence type="ECO:0000256" key="3">
    <source>
        <dbReference type="SAM" id="Phobius"/>
    </source>
</evidence>
<dbReference type="PANTHER" id="PTHR22550">
    <property type="entry name" value="SPORE GERMINATION PROTEIN"/>
    <property type="match status" value="1"/>
</dbReference>
<dbReference type="InterPro" id="IPR050768">
    <property type="entry name" value="UPF0353/GerABKA_families"/>
</dbReference>
<dbReference type="Proteomes" id="UP001079657">
    <property type="component" value="Unassembled WGS sequence"/>
</dbReference>
<comment type="similarity">
    <text evidence="1">Belongs to the GerABKA family.</text>
</comment>
<dbReference type="InterPro" id="IPR004995">
    <property type="entry name" value="Spore_Ger"/>
</dbReference>
<evidence type="ECO:0000313" key="5">
    <source>
        <dbReference type="Proteomes" id="UP001079657"/>
    </source>
</evidence>
<feature type="transmembrane region" description="Helical" evidence="3">
    <location>
        <begin position="250"/>
        <end position="271"/>
    </location>
</feature>